<dbReference type="Gene3D" id="3.10.20.30">
    <property type="match status" value="1"/>
</dbReference>
<dbReference type="PROSITE" id="PS51085">
    <property type="entry name" value="2FE2S_FER_2"/>
    <property type="match status" value="1"/>
</dbReference>
<evidence type="ECO:0000313" key="2">
    <source>
        <dbReference type="EMBL" id="WQD78546.1"/>
    </source>
</evidence>
<feature type="domain" description="2Fe-2S ferredoxin-type" evidence="1">
    <location>
        <begin position="2"/>
        <end position="97"/>
    </location>
</feature>
<dbReference type="Proteomes" id="UP001325479">
    <property type="component" value="Chromosome"/>
</dbReference>
<dbReference type="InterPro" id="IPR001041">
    <property type="entry name" value="2Fe-2S_ferredoxin-type"/>
</dbReference>
<reference evidence="2 3" key="1">
    <citation type="submission" date="2023-12" db="EMBL/GenBank/DDBJ databases">
        <title>Genome sequencing and assembly of bacterial species from a model synthetic community.</title>
        <authorList>
            <person name="Hogle S.L."/>
        </authorList>
    </citation>
    <scope>NUCLEOTIDE SEQUENCE [LARGE SCALE GENOMIC DNA]</scope>
    <source>
        <strain evidence="2 3">HAMBI 2494</strain>
    </source>
</reference>
<sequence>MHKVVVDPQGLEAWLSTGSSLTELEFELYGEQTVPFGCKAGACGTCVIKVEDGVANLGVKADEERNFLETLGYRGAEFRLACQCRLNGDVKIRPMSL</sequence>
<dbReference type="InterPro" id="IPR036010">
    <property type="entry name" value="2Fe-2S_ferredoxin-like_sf"/>
</dbReference>
<dbReference type="SUPFAM" id="SSF54292">
    <property type="entry name" value="2Fe-2S ferredoxin-like"/>
    <property type="match status" value="1"/>
</dbReference>
<dbReference type="EMBL" id="CP139965">
    <property type="protein sequence ID" value="WQD78546.1"/>
    <property type="molecule type" value="Genomic_DNA"/>
</dbReference>
<dbReference type="RefSeq" id="WP_114809669.1">
    <property type="nucleotide sequence ID" value="NZ_CP139965.1"/>
</dbReference>
<organism evidence="2 3">
    <name type="scientific">Paraburkholderia kururiensis</name>
    <dbReference type="NCBI Taxonomy" id="984307"/>
    <lineage>
        <taxon>Bacteria</taxon>
        <taxon>Pseudomonadati</taxon>
        <taxon>Pseudomonadota</taxon>
        <taxon>Betaproteobacteria</taxon>
        <taxon>Burkholderiales</taxon>
        <taxon>Burkholderiaceae</taxon>
        <taxon>Paraburkholderia</taxon>
    </lineage>
</organism>
<dbReference type="InterPro" id="IPR012675">
    <property type="entry name" value="Beta-grasp_dom_sf"/>
</dbReference>
<keyword evidence="3" id="KW-1185">Reference proteome</keyword>
<name>A0ABZ0WMR9_9BURK</name>
<dbReference type="InterPro" id="IPR006058">
    <property type="entry name" value="2Fe2S_fd_BS"/>
</dbReference>
<accession>A0ABZ0WMR9</accession>
<evidence type="ECO:0000313" key="3">
    <source>
        <dbReference type="Proteomes" id="UP001325479"/>
    </source>
</evidence>
<protein>
    <submittedName>
        <fullName evidence="2">2Fe-2S iron-sulfur cluster-binding protein</fullName>
    </submittedName>
</protein>
<dbReference type="Pfam" id="PF00111">
    <property type="entry name" value="Fer2"/>
    <property type="match status" value="1"/>
</dbReference>
<proteinExistence type="predicted"/>
<dbReference type="PROSITE" id="PS00197">
    <property type="entry name" value="2FE2S_FER_1"/>
    <property type="match status" value="1"/>
</dbReference>
<evidence type="ECO:0000259" key="1">
    <source>
        <dbReference type="PROSITE" id="PS51085"/>
    </source>
</evidence>
<dbReference type="CDD" id="cd00207">
    <property type="entry name" value="fer2"/>
    <property type="match status" value="1"/>
</dbReference>
<gene>
    <name evidence="2" type="ORF">U0042_02225</name>
</gene>